<evidence type="ECO:0000256" key="5">
    <source>
        <dbReference type="ARBA" id="ARBA00012133"/>
    </source>
</evidence>
<keyword evidence="7" id="KW-0547">Nucleotide-binding</keyword>
<comment type="catalytic activity">
    <reaction evidence="28">
        <text>a monoacylglycerol + ATP = a monoacyl-sn-glycero-3-phosphate + ADP + H(+)</text>
        <dbReference type="Rhea" id="RHEA:19293"/>
        <dbReference type="ChEBI" id="CHEBI:15378"/>
        <dbReference type="ChEBI" id="CHEBI:17408"/>
        <dbReference type="ChEBI" id="CHEBI:30616"/>
        <dbReference type="ChEBI" id="CHEBI:77589"/>
        <dbReference type="ChEBI" id="CHEBI:456216"/>
        <dbReference type="EC" id="2.7.1.94"/>
    </reaction>
    <physiologicalReaction direction="left-to-right" evidence="28">
        <dbReference type="Rhea" id="RHEA:19294"/>
    </physiologicalReaction>
</comment>
<evidence type="ECO:0000256" key="11">
    <source>
        <dbReference type="ARBA" id="ARBA00023098"/>
    </source>
</evidence>
<evidence type="ECO:0000256" key="21">
    <source>
        <dbReference type="ARBA" id="ARBA00025749"/>
    </source>
</evidence>
<evidence type="ECO:0000256" key="10">
    <source>
        <dbReference type="ARBA" id="ARBA00022840"/>
    </source>
</evidence>
<comment type="catalytic activity">
    <reaction evidence="20">
        <text>1-hexadecanoyl-sn-glycerol + ATP = 1-hexadecanoyl-sn-glycero-3-phosphate + ADP + H(+)</text>
        <dbReference type="Rhea" id="RHEA:43308"/>
        <dbReference type="ChEBI" id="CHEBI:15378"/>
        <dbReference type="ChEBI" id="CHEBI:30616"/>
        <dbReference type="ChEBI" id="CHEBI:57518"/>
        <dbReference type="ChEBI" id="CHEBI:75542"/>
        <dbReference type="ChEBI" id="CHEBI:456216"/>
    </reaction>
    <physiologicalReaction direction="left-to-right" evidence="20">
        <dbReference type="Rhea" id="RHEA:43309"/>
    </physiologicalReaction>
</comment>
<dbReference type="KEGG" id="aten:116287364"/>
<accession>A0A6P8H2S4</accession>
<dbReference type="GO" id="GO:0005524">
    <property type="term" value="F:ATP binding"/>
    <property type="evidence" value="ECO:0007669"/>
    <property type="project" value="UniProtKB-KW"/>
</dbReference>
<evidence type="ECO:0000256" key="29">
    <source>
        <dbReference type="ARBA" id="ARBA00048876"/>
    </source>
</evidence>
<evidence type="ECO:0000256" key="25">
    <source>
        <dbReference type="ARBA" id="ARBA00030553"/>
    </source>
</evidence>
<evidence type="ECO:0000256" key="3">
    <source>
        <dbReference type="ARBA" id="ARBA00004637"/>
    </source>
</evidence>
<evidence type="ECO:0000256" key="1">
    <source>
        <dbReference type="ARBA" id="ARBA00001946"/>
    </source>
</evidence>
<sequence length="422" mass="47180">MADEKPRFYTLRKHKKKSIVFAAFGLWLVKYGVNRFREYLTRREFCQEAKVYAEETTPALKKPRRFMLLFNATAGKGEAEKLFQRNAEPLFHLAGLDVTIIKTDYEGQIKTLMQYLDPSIDGIIVAGGDGTLLEVVTGLLRRPDQEQLSKIPFGVIPIGTKNTFYKKIFGNSELAQAKEIGQAAMAIVKGNTHSIDVMEIKGEGGRPTYALSGLQWGAFQDAAESYDKYWITGPFRKKMAYIAATFKNWPPTHQALLSYPTKFTPNNTTLPASSTSKTGGLITSPLTARTMASVLDAQGEINDGSGSGYCTLDGWVHNPLETLGMSIHLIKNIQGKPALNVRVWPPVLPKMDFIKMGWKMDKNSQESDGESETFKCLEVQELKLEPKDEEGSWFNIDGEPFDARPVHITLHPDKLKVFCGKD</sequence>
<evidence type="ECO:0000313" key="32">
    <source>
        <dbReference type="RefSeq" id="XP_031549898.1"/>
    </source>
</evidence>
<evidence type="ECO:0000256" key="17">
    <source>
        <dbReference type="ARBA" id="ARBA00024505"/>
    </source>
</evidence>
<comment type="cofactor">
    <cofactor evidence="1">
        <name>Mg(2+)</name>
        <dbReference type="ChEBI" id="CHEBI:18420"/>
    </cofactor>
</comment>
<dbReference type="SUPFAM" id="SSF111331">
    <property type="entry name" value="NAD kinase/diacylglycerol kinase-like"/>
    <property type="match status" value="1"/>
</dbReference>
<dbReference type="UniPathway" id="UPA00230"/>
<dbReference type="GO" id="GO:0004143">
    <property type="term" value="F:ATP-dependent diacylglycerol kinase activity"/>
    <property type="evidence" value="ECO:0007669"/>
    <property type="project" value="UniProtKB-EC"/>
</dbReference>
<comment type="catalytic activity">
    <reaction evidence="18">
        <text>a 1-acyl-sn-glycerol + ATP = a 1-acyl-sn-glycero-3-phosphate + ADP + H(+)</text>
        <dbReference type="Rhea" id="RHEA:33747"/>
        <dbReference type="ChEBI" id="CHEBI:15378"/>
        <dbReference type="ChEBI" id="CHEBI:30616"/>
        <dbReference type="ChEBI" id="CHEBI:57970"/>
        <dbReference type="ChEBI" id="CHEBI:64683"/>
        <dbReference type="ChEBI" id="CHEBI:456216"/>
    </reaction>
    <physiologicalReaction direction="left-to-right" evidence="18">
        <dbReference type="Rhea" id="RHEA:33748"/>
    </physiologicalReaction>
</comment>
<dbReference type="GO" id="GO:0005743">
    <property type="term" value="C:mitochondrial inner membrane"/>
    <property type="evidence" value="ECO:0007669"/>
    <property type="project" value="UniProtKB-SubCell"/>
</dbReference>
<dbReference type="Gene3D" id="2.60.200.40">
    <property type="match status" value="1"/>
</dbReference>
<dbReference type="GO" id="GO:0046513">
    <property type="term" value="P:ceramide biosynthetic process"/>
    <property type="evidence" value="ECO:0007669"/>
    <property type="project" value="TreeGrafter"/>
</dbReference>
<evidence type="ECO:0000256" key="16">
    <source>
        <dbReference type="ARBA" id="ARBA00024483"/>
    </source>
</evidence>
<evidence type="ECO:0000256" key="28">
    <source>
        <dbReference type="ARBA" id="ARBA00048663"/>
    </source>
</evidence>
<evidence type="ECO:0000256" key="22">
    <source>
        <dbReference type="ARBA" id="ARBA00026096"/>
    </source>
</evidence>
<feature type="domain" description="DAGKc" evidence="30">
    <location>
        <begin position="61"/>
        <end position="204"/>
    </location>
</feature>
<evidence type="ECO:0000256" key="27">
    <source>
        <dbReference type="ARBA" id="ARBA00048034"/>
    </source>
</evidence>
<keyword evidence="8" id="KW-0418">Kinase</keyword>
<dbReference type="OrthoDB" id="9979394at2759"/>
<dbReference type="GO" id="GO:0046512">
    <property type="term" value="P:sphingosine biosynthetic process"/>
    <property type="evidence" value="ECO:0007669"/>
    <property type="project" value="TreeGrafter"/>
</dbReference>
<evidence type="ECO:0000256" key="9">
    <source>
        <dbReference type="ARBA" id="ARBA00022792"/>
    </source>
</evidence>
<evidence type="ECO:0000256" key="20">
    <source>
        <dbReference type="ARBA" id="ARBA00024636"/>
    </source>
</evidence>
<comment type="catalytic activity">
    <reaction evidence="16">
        <text>1-(5Z,8Z,11Z,14Z-eicosatetraenoyl)-sn-glycerol + ATP = 1-(5Z,8Z,11Z,14Z-eicosatetraenoyl)-sn-glycero-3-phosphate + ADP + H(+)</text>
        <dbReference type="Rhea" id="RHEA:43328"/>
        <dbReference type="ChEBI" id="CHEBI:15378"/>
        <dbReference type="ChEBI" id="CHEBI:30616"/>
        <dbReference type="ChEBI" id="CHEBI:34071"/>
        <dbReference type="ChEBI" id="CHEBI:74938"/>
        <dbReference type="ChEBI" id="CHEBI:456216"/>
    </reaction>
    <physiologicalReaction direction="left-to-right" evidence="16">
        <dbReference type="Rhea" id="RHEA:43329"/>
    </physiologicalReaction>
</comment>
<protein>
    <recommendedName>
        <fullName evidence="24">Acylglycerol kinase, mitochondrial</fullName>
        <ecNumber evidence="5">2.7.1.107</ecNumber>
        <ecNumber evidence="22">2.7.1.138</ecNumber>
        <ecNumber evidence="23">2.7.1.94</ecNumber>
    </recommendedName>
    <alternativeName>
        <fullName evidence="25">Multiple substrate lipid kinase</fullName>
    </alternativeName>
</protein>
<evidence type="ECO:0000256" key="2">
    <source>
        <dbReference type="ARBA" id="ARBA00004569"/>
    </source>
</evidence>
<reference evidence="32" key="1">
    <citation type="submission" date="2025-08" db="UniProtKB">
        <authorList>
            <consortium name="RefSeq"/>
        </authorList>
    </citation>
    <scope>IDENTIFICATION</scope>
    <source>
        <tissue evidence="32">Tentacle</tissue>
    </source>
</reference>
<dbReference type="SMART" id="SM00046">
    <property type="entry name" value="DAGKc"/>
    <property type="match status" value="1"/>
</dbReference>
<dbReference type="GO" id="GO:0047620">
    <property type="term" value="F:acylglycerol kinase activity"/>
    <property type="evidence" value="ECO:0007669"/>
    <property type="project" value="UniProtKB-EC"/>
</dbReference>
<evidence type="ECO:0000256" key="18">
    <source>
        <dbReference type="ARBA" id="ARBA00024512"/>
    </source>
</evidence>
<keyword evidence="11" id="KW-0443">Lipid metabolism</keyword>
<comment type="catalytic activity">
    <reaction evidence="27">
        <text>an N-acylsphing-4-enine + ATP = an N-acylsphing-4-enine 1-phosphate + ADP + H(+)</text>
        <dbReference type="Rhea" id="RHEA:17929"/>
        <dbReference type="ChEBI" id="CHEBI:15378"/>
        <dbReference type="ChEBI" id="CHEBI:30616"/>
        <dbReference type="ChEBI" id="CHEBI:52639"/>
        <dbReference type="ChEBI" id="CHEBI:57674"/>
        <dbReference type="ChEBI" id="CHEBI:456216"/>
        <dbReference type="EC" id="2.7.1.138"/>
    </reaction>
    <physiologicalReaction direction="left-to-right" evidence="27">
        <dbReference type="Rhea" id="RHEA:17930"/>
    </physiologicalReaction>
</comment>
<keyword evidence="10" id="KW-0067">ATP-binding</keyword>
<dbReference type="Gene3D" id="3.40.50.10330">
    <property type="entry name" value="Probable inorganic polyphosphate/atp-NAD kinase, domain 1"/>
    <property type="match status" value="1"/>
</dbReference>
<evidence type="ECO:0000256" key="7">
    <source>
        <dbReference type="ARBA" id="ARBA00022741"/>
    </source>
</evidence>
<comment type="catalytic activity">
    <reaction evidence="26">
        <text>a 2-acylglycerol + ATP = a 2-acyl-sn-glycerol 3-phosphate + ADP + H(+)</text>
        <dbReference type="Rhea" id="RHEA:39847"/>
        <dbReference type="ChEBI" id="CHEBI:15378"/>
        <dbReference type="ChEBI" id="CHEBI:17389"/>
        <dbReference type="ChEBI" id="CHEBI:30616"/>
        <dbReference type="ChEBI" id="CHEBI:64982"/>
        <dbReference type="ChEBI" id="CHEBI:456216"/>
    </reaction>
    <physiologicalReaction direction="left-to-right" evidence="26">
        <dbReference type="Rhea" id="RHEA:39848"/>
    </physiologicalReaction>
</comment>
<dbReference type="GeneID" id="116287364"/>
<comment type="subcellular location">
    <subcellularLocation>
        <location evidence="3">Mitochondrion inner membrane</location>
        <topology evidence="3">Peripheral membrane protein</topology>
    </subcellularLocation>
    <subcellularLocation>
        <location evidence="2">Mitochondrion intermembrane space</location>
    </subcellularLocation>
</comment>
<evidence type="ECO:0000256" key="15">
    <source>
        <dbReference type="ARBA" id="ARBA00023411"/>
    </source>
</evidence>
<evidence type="ECO:0000256" key="23">
    <source>
        <dbReference type="ARBA" id="ARBA00026098"/>
    </source>
</evidence>
<evidence type="ECO:0000256" key="14">
    <source>
        <dbReference type="ARBA" id="ARBA00023371"/>
    </source>
</evidence>
<comment type="catalytic activity">
    <reaction evidence="19">
        <text>2-(5Z,8Z,11Z,14Z-eicosatetraenoyl)-glycerol + ATP = 2-(5Z,8Z,11Z,14Z-eicosatetraenoyl)-sn-glycero-3-phosphate + ADP + H(+)</text>
        <dbReference type="Rhea" id="RHEA:43316"/>
        <dbReference type="ChEBI" id="CHEBI:15378"/>
        <dbReference type="ChEBI" id="CHEBI:30616"/>
        <dbReference type="ChEBI" id="CHEBI:52392"/>
        <dbReference type="ChEBI" id="CHEBI:78209"/>
        <dbReference type="ChEBI" id="CHEBI:456216"/>
    </reaction>
    <physiologicalReaction direction="left-to-right" evidence="19">
        <dbReference type="Rhea" id="RHEA:43317"/>
    </physiologicalReaction>
</comment>
<dbReference type="GO" id="GO:0001729">
    <property type="term" value="F:ceramide kinase activity"/>
    <property type="evidence" value="ECO:0007669"/>
    <property type="project" value="UniProtKB-EC"/>
</dbReference>
<gene>
    <name evidence="32" type="primary">LOC116287364</name>
</gene>
<keyword evidence="9" id="KW-0999">Mitochondrion inner membrane</keyword>
<dbReference type="FunCoup" id="A0A6P8H2S4">
    <property type="interactions" value="1323"/>
</dbReference>
<dbReference type="Proteomes" id="UP000515163">
    <property type="component" value="Unplaced"/>
</dbReference>
<dbReference type="InterPro" id="IPR001206">
    <property type="entry name" value="Diacylglycerol_kinase_cat_dom"/>
</dbReference>
<evidence type="ECO:0000256" key="6">
    <source>
        <dbReference type="ARBA" id="ARBA00022679"/>
    </source>
</evidence>
<evidence type="ECO:0000256" key="13">
    <source>
        <dbReference type="ARBA" id="ARBA00023136"/>
    </source>
</evidence>
<organism evidence="31 32">
    <name type="scientific">Actinia tenebrosa</name>
    <name type="common">Australian red waratah sea anemone</name>
    <dbReference type="NCBI Taxonomy" id="6105"/>
    <lineage>
        <taxon>Eukaryota</taxon>
        <taxon>Metazoa</taxon>
        <taxon>Cnidaria</taxon>
        <taxon>Anthozoa</taxon>
        <taxon>Hexacorallia</taxon>
        <taxon>Actiniaria</taxon>
        <taxon>Actiniidae</taxon>
        <taxon>Actinia</taxon>
    </lineage>
</organism>
<dbReference type="InterPro" id="IPR050187">
    <property type="entry name" value="Lipid_Phosphate_FormReg"/>
</dbReference>
<dbReference type="GO" id="GO:0046486">
    <property type="term" value="P:glycerolipid metabolic process"/>
    <property type="evidence" value="ECO:0007669"/>
    <property type="project" value="UniProtKB-UniPathway"/>
</dbReference>
<dbReference type="Pfam" id="PF00781">
    <property type="entry name" value="DAGK_cat"/>
    <property type="match status" value="1"/>
</dbReference>
<evidence type="ECO:0000256" key="12">
    <source>
        <dbReference type="ARBA" id="ARBA00023128"/>
    </source>
</evidence>
<dbReference type="EC" id="2.7.1.138" evidence="22"/>
<evidence type="ECO:0000313" key="31">
    <source>
        <dbReference type="Proteomes" id="UP000515163"/>
    </source>
</evidence>
<dbReference type="RefSeq" id="XP_031549898.1">
    <property type="nucleotide sequence ID" value="XM_031694038.1"/>
</dbReference>
<dbReference type="Pfam" id="PF19712">
    <property type="entry name" value="AGK_C"/>
    <property type="match status" value="1"/>
</dbReference>
<comment type="catalytic activity">
    <reaction evidence="14">
        <text>1,2-di-(9Z-octadecenoyl)-sn-glycerol + ATP = 1,2-di-(9Z-octadecenoyl)-sn-glycero-3-phosphate + ADP + H(+)</text>
        <dbReference type="Rhea" id="RHEA:40327"/>
        <dbReference type="ChEBI" id="CHEBI:15378"/>
        <dbReference type="ChEBI" id="CHEBI:30616"/>
        <dbReference type="ChEBI" id="CHEBI:52333"/>
        <dbReference type="ChEBI" id="CHEBI:74546"/>
        <dbReference type="ChEBI" id="CHEBI:456216"/>
    </reaction>
    <physiologicalReaction direction="left-to-right" evidence="14">
        <dbReference type="Rhea" id="RHEA:40328"/>
    </physiologicalReaction>
</comment>
<keyword evidence="6" id="KW-0808">Transferase</keyword>
<keyword evidence="31" id="KW-1185">Reference proteome</keyword>
<comment type="catalytic activity">
    <reaction evidence="29">
        <text>N-(hexanoyl)sphing-4-enine + ATP = N-hexanoylsphing-4-enine 1-phosphate + ADP + H(+)</text>
        <dbReference type="Rhea" id="RHEA:43312"/>
        <dbReference type="ChEBI" id="CHEBI:15378"/>
        <dbReference type="ChEBI" id="CHEBI:30616"/>
        <dbReference type="ChEBI" id="CHEBI:63867"/>
        <dbReference type="ChEBI" id="CHEBI:82959"/>
        <dbReference type="ChEBI" id="CHEBI:456216"/>
    </reaction>
    <physiologicalReaction direction="left-to-right" evidence="29">
        <dbReference type="Rhea" id="RHEA:43313"/>
    </physiologicalReaction>
</comment>
<comment type="similarity">
    <text evidence="21">Belongs to the AGK family.</text>
</comment>
<dbReference type="EC" id="2.7.1.107" evidence="5"/>
<evidence type="ECO:0000256" key="19">
    <source>
        <dbReference type="ARBA" id="ARBA00024556"/>
    </source>
</evidence>
<dbReference type="InterPro" id="IPR017438">
    <property type="entry name" value="ATP-NAD_kinase_N"/>
</dbReference>
<dbReference type="InParanoid" id="A0A6P8H2S4"/>
<evidence type="ECO:0000259" key="30">
    <source>
        <dbReference type="PROSITE" id="PS50146"/>
    </source>
</evidence>
<comment type="catalytic activity">
    <reaction evidence="15">
        <text>a 1,2-diacyl-sn-glycerol + ATP = a 1,2-diacyl-sn-glycero-3-phosphate + ADP + H(+)</text>
        <dbReference type="Rhea" id="RHEA:10272"/>
        <dbReference type="ChEBI" id="CHEBI:15378"/>
        <dbReference type="ChEBI" id="CHEBI:17815"/>
        <dbReference type="ChEBI" id="CHEBI:30616"/>
        <dbReference type="ChEBI" id="CHEBI:58608"/>
        <dbReference type="ChEBI" id="CHEBI:456216"/>
        <dbReference type="EC" id="2.7.1.107"/>
    </reaction>
    <physiologicalReaction direction="left-to-right" evidence="15">
        <dbReference type="Rhea" id="RHEA:10273"/>
    </physiologicalReaction>
</comment>
<keyword evidence="13" id="KW-0472">Membrane</keyword>
<proteinExistence type="inferred from homology"/>
<dbReference type="PANTHER" id="PTHR12358:SF31">
    <property type="entry name" value="ACYLGLYCEROL KINASE, MITOCHONDRIAL"/>
    <property type="match status" value="1"/>
</dbReference>
<dbReference type="EC" id="2.7.1.94" evidence="23"/>
<keyword evidence="12" id="KW-0496">Mitochondrion</keyword>
<dbReference type="PANTHER" id="PTHR12358">
    <property type="entry name" value="SPHINGOSINE KINASE"/>
    <property type="match status" value="1"/>
</dbReference>
<evidence type="ECO:0000256" key="8">
    <source>
        <dbReference type="ARBA" id="ARBA00022777"/>
    </source>
</evidence>
<dbReference type="GO" id="GO:0005758">
    <property type="term" value="C:mitochondrial intermembrane space"/>
    <property type="evidence" value="ECO:0007669"/>
    <property type="project" value="UniProtKB-SubCell"/>
</dbReference>
<evidence type="ECO:0000256" key="26">
    <source>
        <dbReference type="ARBA" id="ARBA00044480"/>
    </source>
</evidence>
<dbReference type="AlphaFoldDB" id="A0A6P8H2S4"/>
<evidence type="ECO:0000256" key="4">
    <source>
        <dbReference type="ARBA" id="ARBA00005175"/>
    </source>
</evidence>
<evidence type="ECO:0000256" key="24">
    <source>
        <dbReference type="ARBA" id="ARBA00026142"/>
    </source>
</evidence>
<name>A0A6P8H2S4_ACTTE</name>
<comment type="catalytic activity">
    <reaction evidence="17">
        <text>1-(9Z-octadecenoyl)-sn-glycerol + ATP = 1-(9Z-octadecenoyl)-sn-glycero-3-phosphate + ADP + H(+)</text>
        <dbReference type="Rhea" id="RHEA:41079"/>
        <dbReference type="ChEBI" id="CHEBI:15378"/>
        <dbReference type="ChEBI" id="CHEBI:30616"/>
        <dbReference type="ChEBI" id="CHEBI:74544"/>
        <dbReference type="ChEBI" id="CHEBI:75757"/>
        <dbReference type="ChEBI" id="CHEBI:456216"/>
    </reaction>
    <physiologicalReaction direction="left-to-right" evidence="17">
        <dbReference type="Rhea" id="RHEA:41080"/>
    </physiologicalReaction>
</comment>
<dbReference type="InterPro" id="IPR045579">
    <property type="entry name" value="AGK_C"/>
</dbReference>
<dbReference type="PROSITE" id="PS50146">
    <property type="entry name" value="DAGK"/>
    <property type="match status" value="1"/>
</dbReference>
<comment type="pathway">
    <text evidence="4">Lipid metabolism; glycerolipid metabolism.</text>
</comment>
<dbReference type="InterPro" id="IPR016064">
    <property type="entry name" value="NAD/diacylglycerol_kinase_sf"/>
</dbReference>